<dbReference type="Ensembl" id="ENSEBUT00000006756.1">
    <property type="protein sequence ID" value="ENSEBUP00000006302.1"/>
    <property type="gene ID" value="ENSEBUG00000004183.1"/>
</dbReference>
<dbReference type="PANTHER" id="PTHR14491">
    <property type="entry name" value="SOSONDOWAH, ISOFORM G"/>
    <property type="match status" value="1"/>
</dbReference>
<proteinExistence type="inferred from homology"/>
<protein>
    <submittedName>
        <fullName evidence="6">Uncharacterized protein</fullName>
    </submittedName>
</protein>
<feature type="compositionally biased region" description="Polar residues" evidence="5">
    <location>
        <begin position="641"/>
        <end position="655"/>
    </location>
</feature>
<dbReference type="PROSITE" id="PS50088">
    <property type="entry name" value="ANK_REPEAT"/>
    <property type="match status" value="1"/>
</dbReference>
<sequence>MSAERPQVGYMSAERPPVRYASVERPQVQYLSAKKSEERYLSFEEPGMLCQKKTGRIMGDHNQTKFDSSQQLTANQWPESSEYSKQMRDISKMVKQSNMPQQKNGANRYFQNRESMHYEETQDSFAVKERGTSNPIQYQYGQSKQDRIPSYLLRHNVNTSPKDHHLIRKRVEMRPVEKNKIVGTGSHPNVTVGALPQHKHWHENRMNNKAKTLAQSKSDHTGVAPLVRVDVPPTDENQHIWPGKSFVSSSKPIIQSRQDIFPEIIKKPTSLSQMAHGKSLNNLAEPSQYKEQYALACSVENLNQVSTEALAQWYKEKKKQNMPTFHSQMICARSLDNLSEEPSQYKEQYALARSVENLNQVSTEALEQWYKEKKRQNIVEEMASRAKANTRRHSTDNLLMPPIRASQNKLCSSMMSLKEPALNTADQAIMMNRKMQSMDDLSEPSKMNNARIYFQNTVESKGNPSSSSNRFVKRQFVDNLDDTLLSDRDEHIIISEQCKMRNYQEPVRAQEMSRNKNFKWGDQDYLSEHGHVNLIGNTGQMSGNFGRRTTANVQNYNDEAATNSTKGTDHSTIYGSKWEEADNKARGNRMPSKNADYYEQGVWEKYPRANKEVFVDPEMRDVESRFMPSIPPRTTFHDESPQNQPAHTQGQTENLSGMVQEQYTRMKPEESPGRYFGEKHHVQFMDYPQEHPRVVATSKEACEQVMDTQYERDFKEISYQDNKKSLNYLEMPIYVEQKLAAGNDNFYPVQQRSSQMHYVESLPSEENSHCTRSISHHYDANSQSGNAYFINERAFSKEKPEGIHDVDALHNVLDEDLRSTPAHTLKLPIYDPPQRSDKDMKRHHTQPSQDVHSGILEAPVSTLSKASPANLPPSAEEIPSMHRWAVYAAMGEFYKLEPLVKKNITILFMKDSLSGYTALHWAAKHGFVDALTWMGKMAQSSGILLPVDVRSNGAGLTALHLAAAHGRDDAIRVLVRFLHANPSLRDYGGRKALHYLPLEMVSLQARQLLEPSPMKMLLHVPRRTSQPIKAHDQHLLSFFKPPKSPRCPRK</sequence>
<dbReference type="Pfam" id="PF00023">
    <property type="entry name" value="Ank"/>
    <property type="match status" value="1"/>
</dbReference>
<evidence type="ECO:0000313" key="6">
    <source>
        <dbReference type="Ensembl" id="ENSEBUP00000006302.1"/>
    </source>
</evidence>
<dbReference type="AlphaFoldDB" id="A0A8C4PZ44"/>
<keyword evidence="7" id="KW-1185">Reference proteome</keyword>
<dbReference type="PANTHER" id="PTHR14491:SF7">
    <property type="entry name" value="SOSONDOWAH, ISOFORM G"/>
    <property type="match status" value="1"/>
</dbReference>
<evidence type="ECO:0000256" key="3">
    <source>
        <dbReference type="ARBA" id="ARBA00038122"/>
    </source>
</evidence>
<feature type="region of interest" description="Disordered" evidence="5">
    <location>
        <begin position="629"/>
        <end position="655"/>
    </location>
</feature>
<comment type="similarity">
    <text evidence="3">Belongs to the SOWAH family.</text>
</comment>
<organism evidence="6 7">
    <name type="scientific">Eptatretus burgeri</name>
    <name type="common">Inshore hagfish</name>
    <dbReference type="NCBI Taxonomy" id="7764"/>
    <lineage>
        <taxon>Eukaryota</taxon>
        <taxon>Metazoa</taxon>
        <taxon>Chordata</taxon>
        <taxon>Craniata</taxon>
        <taxon>Vertebrata</taxon>
        <taxon>Cyclostomata</taxon>
        <taxon>Myxini</taxon>
        <taxon>Myxiniformes</taxon>
        <taxon>Myxinidae</taxon>
        <taxon>Eptatretinae</taxon>
        <taxon>Eptatretus</taxon>
    </lineage>
</organism>
<name>A0A8C4PZ44_EPTBU</name>
<evidence type="ECO:0000256" key="2">
    <source>
        <dbReference type="ARBA" id="ARBA00023043"/>
    </source>
</evidence>
<feature type="repeat" description="ANK" evidence="4">
    <location>
        <begin position="954"/>
        <end position="976"/>
    </location>
</feature>
<dbReference type="InterPro" id="IPR036770">
    <property type="entry name" value="Ankyrin_rpt-contain_sf"/>
</dbReference>
<dbReference type="PROSITE" id="PS50297">
    <property type="entry name" value="ANK_REP_REGION"/>
    <property type="match status" value="1"/>
</dbReference>
<dbReference type="InterPro" id="IPR002110">
    <property type="entry name" value="Ankyrin_rpt"/>
</dbReference>
<dbReference type="Proteomes" id="UP000694388">
    <property type="component" value="Unplaced"/>
</dbReference>
<dbReference type="SMART" id="SM00248">
    <property type="entry name" value="ANK"/>
    <property type="match status" value="2"/>
</dbReference>
<evidence type="ECO:0000256" key="1">
    <source>
        <dbReference type="ARBA" id="ARBA00022737"/>
    </source>
</evidence>
<keyword evidence="1" id="KW-0677">Repeat</keyword>
<evidence type="ECO:0000256" key="4">
    <source>
        <dbReference type="PROSITE-ProRule" id="PRU00023"/>
    </source>
</evidence>
<reference evidence="6" key="1">
    <citation type="submission" date="2025-08" db="UniProtKB">
        <authorList>
            <consortium name="Ensembl"/>
        </authorList>
    </citation>
    <scope>IDENTIFICATION</scope>
</reference>
<reference evidence="6" key="2">
    <citation type="submission" date="2025-09" db="UniProtKB">
        <authorList>
            <consortium name="Ensembl"/>
        </authorList>
    </citation>
    <scope>IDENTIFICATION</scope>
</reference>
<evidence type="ECO:0000256" key="5">
    <source>
        <dbReference type="SAM" id="MobiDB-lite"/>
    </source>
</evidence>
<evidence type="ECO:0000313" key="7">
    <source>
        <dbReference type="Proteomes" id="UP000694388"/>
    </source>
</evidence>
<keyword evidence="2 4" id="KW-0040">ANK repeat</keyword>
<dbReference type="Gene3D" id="1.25.40.20">
    <property type="entry name" value="Ankyrin repeat-containing domain"/>
    <property type="match status" value="1"/>
</dbReference>
<dbReference type="GeneTree" id="ENSGT00950000183003"/>
<feature type="region of interest" description="Disordered" evidence="5">
    <location>
        <begin position="825"/>
        <end position="850"/>
    </location>
</feature>
<dbReference type="SUPFAM" id="SSF48403">
    <property type="entry name" value="Ankyrin repeat"/>
    <property type="match status" value="1"/>
</dbReference>
<accession>A0A8C4PZ44</accession>